<proteinExistence type="predicted"/>
<keyword evidence="3" id="KW-1185">Reference proteome</keyword>
<evidence type="ECO:0000313" key="2">
    <source>
        <dbReference type="EMBL" id="PTQ39333.1"/>
    </source>
</evidence>
<dbReference type="EMBL" id="KZ772717">
    <property type="protein sequence ID" value="PTQ39333.1"/>
    <property type="molecule type" value="Genomic_DNA"/>
</dbReference>
<dbReference type="AlphaFoldDB" id="A0A2R6WZQ5"/>
<sequence>MIAEYKSTRRGEMTGRVFPPSMKRSFVMMRAYSGIQTTRKNIWKHESSGRKGRYQAEGIGGQYKASP</sequence>
<reference evidence="3" key="1">
    <citation type="journal article" date="2017" name="Cell">
        <title>Insights into land plant evolution garnered from the Marchantia polymorpha genome.</title>
        <authorList>
            <person name="Bowman J.L."/>
            <person name="Kohchi T."/>
            <person name="Yamato K.T."/>
            <person name="Jenkins J."/>
            <person name="Shu S."/>
            <person name="Ishizaki K."/>
            <person name="Yamaoka S."/>
            <person name="Nishihama R."/>
            <person name="Nakamura Y."/>
            <person name="Berger F."/>
            <person name="Adam C."/>
            <person name="Aki S.S."/>
            <person name="Althoff F."/>
            <person name="Araki T."/>
            <person name="Arteaga-Vazquez M.A."/>
            <person name="Balasubrmanian S."/>
            <person name="Barry K."/>
            <person name="Bauer D."/>
            <person name="Boehm C.R."/>
            <person name="Briginshaw L."/>
            <person name="Caballero-Perez J."/>
            <person name="Catarino B."/>
            <person name="Chen F."/>
            <person name="Chiyoda S."/>
            <person name="Chovatia M."/>
            <person name="Davies K.M."/>
            <person name="Delmans M."/>
            <person name="Demura T."/>
            <person name="Dierschke T."/>
            <person name="Dolan L."/>
            <person name="Dorantes-Acosta A.E."/>
            <person name="Eklund D.M."/>
            <person name="Florent S.N."/>
            <person name="Flores-Sandoval E."/>
            <person name="Fujiyama A."/>
            <person name="Fukuzawa H."/>
            <person name="Galik B."/>
            <person name="Grimanelli D."/>
            <person name="Grimwood J."/>
            <person name="Grossniklaus U."/>
            <person name="Hamada T."/>
            <person name="Haseloff J."/>
            <person name="Hetherington A.J."/>
            <person name="Higo A."/>
            <person name="Hirakawa Y."/>
            <person name="Hundley H.N."/>
            <person name="Ikeda Y."/>
            <person name="Inoue K."/>
            <person name="Inoue S.I."/>
            <person name="Ishida S."/>
            <person name="Jia Q."/>
            <person name="Kakita M."/>
            <person name="Kanazawa T."/>
            <person name="Kawai Y."/>
            <person name="Kawashima T."/>
            <person name="Kennedy M."/>
            <person name="Kinose K."/>
            <person name="Kinoshita T."/>
            <person name="Kohara Y."/>
            <person name="Koide E."/>
            <person name="Komatsu K."/>
            <person name="Kopischke S."/>
            <person name="Kubo M."/>
            <person name="Kyozuka J."/>
            <person name="Lagercrantz U."/>
            <person name="Lin S.S."/>
            <person name="Lindquist E."/>
            <person name="Lipzen A.M."/>
            <person name="Lu C.W."/>
            <person name="De Luna E."/>
            <person name="Martienssen R.A."/>
            <person name="Minamino N."/>
            <person name="Mizutani M."/>
            <person name="Mizutani M."/>
            <person name="Mochizuki N."/>
            <person name="Monte I."/>
            <person name="Mosher R."/>
            <person name="Nagasaki H."/>
            <person name="Nakagami H."/>
            <person name="Naramoto S."/>
            <person name="Nishitani K."/>
            <person name="Ohtani M."/>
            <person name="Okamoto T."/>
            <person name="Okumura M."/>
            <person name="Phillips J."/>
            <person name="Pollak B."/>
            <person name="Reinders A."/>
            <person name="Rovekamp M."/>
            <person name="Sano R."/>
            <person name="Sawa S."/>
            <person name="Schmid M.W."/>
            <person name="Shirakawa M."/>
            <person name="Solano R."/>
            <person name="Spunde A."/>
            <person name="Suetsugu N."/>
            <person name="Sugano S."/>
            <person name="Sugiyama A."/>
            <person name="Sun R."/>
            <person name="Suzuki Y."/>
            <person name="Takenaka M."/>
            <person name="Takezawa D."/>
            <person name="Tomogane H."/>
            <person name="Tsuzuki M."/>
            <person name="Ueda T."/>
            <person name="Umeda M."/>
            <person name="Ward J.M."/>
            <person name="Watanabe Y."/>
            <person name="Yazaki K."/>
            <person name="Yokoyama R."/>
            <person name="Yoshitake Y."/>
            <person name="Yotsui I."/>
            <person name="Zachgo S."/>
            <person name="Schmutz J."/>
        </authorList>
    </citation>
    <scope>NUCLEOTIDE SEQUENCE [LARGE SCALE GENOMIC DNA]</scope>
    <source>
        <strain evidence="3">Tak-1</strain>
    </source>
</reference>
<dbReference type="Proteomes" id="UP000244005">
    <property type="component" value="Unassembled WGS sequence"/>
</dbReference>
<evidence type="ECO:0000256" key="1">
    <source>
        <dbReference type="SAM" id="MobiDB-lite"/>
    </source>
</evidence>
<evidence type="ECO:0000313" key="3">
    <source>
        <dbReference type="Proteomes" id="UP000244005"/>
    </source>
</evidence>
<dbReference type="Gramene" id="Mp6g20510.1">
    <property type="protein sequence ID" value="Mp6g20510.1.cds1"/>
    <property type="gene ID" value="Mp6g20510"/>
</dbReference>
<feature type="region of interest" description="Disordered" evidence="1">
    <location>
        <begin position="43"/>
        <end position="67"/>
    </location>
</feature>
<protein>
    <submittedName>
        <fullName evidence="2">Uncharacterized protein</fullName>
    </submittedName>
</protein>
<accession>A0A2R6WZQ5</accession>
<name>A0A2R6WZQ5_MARPO</name>
<organism evidence="2 3">
    <name type="scientific">Marchantia polymorpha</name>
    <name type="common">Common liverwort</name>
    <name type="synonym">Marchantia aquatica</name>
    <dbReference type="NCBI Taxonomy" id="3197"/>
    <lineage>
        <taxon>Eukaryota</taxon>
        <taxon>Viridiplantae</taxon>
        <taxon>Streptophyta</taxon>
        <taxon>Embryophyta</taxon>
        <taxon>Marchantiophyta</taxon>
        <taxon>Marchantiopsida</taxon>
        <taxon>Marchantiidae</taxon>
        <taxon>Marchantiales</taxon>
        <taxon>Marchantiaceae</taxon>
        <taxon>Marchantia</taxon>
    </lineage>
</organism>
<gene>
    <name evidence="2" type="ORF">MARPO_0045s0013</name>
</gene>